<name>A0A9E8KRM9_9ALTE</name>
<dbReference type="InterPro" id="IPR036165">
    <property type="entry name" value="YefM-like_sf"/>
</dbReference>
<proteinExistence type="inferred from homology"/>
<dbReference type="Proteomes" id="UP001164472">
    <property type="component" value="Chromosome"/>
</dbReference>
<evidence type="ECO:0000313" key="5">
    <source>
        <dbReference type="Proteomes" id="UP001164472"/>
    </source>
</evidence>
<dbReference type="Pfam" id="PF02604">
    <property type="entry name" value="PhdYeFM_antitox"/>
    <property type="match status" value="1"/>
</dbReference>
<dbReference type="SUPFAM" id="SSF143120">
    <property type="entry name" value="YefM-like"/>
    <property type="match status" value="1"/>
</dbReference>
<protein>
    <recommendedName>
        <fullName evidence="2">Antitoxin</fullName>
    </recommendedName>
</protein>
<keyword evidence="5" id="KW-1185">Reference proteome</keyword>
<evidence type="ECO:0000313" key="4">
    <source>
        <dbReference type="EMBL" id="UZW76267.1"/>
    </source>
</evidence>
<dbReference type="InterPro" id="IPR006442">
    <property type="entry name" value="Antitoxin_Phd/YefM"/>
</dbReference>
<gene>
    <name evidence="4" type="ORF">NNL22_06705</name>
</gene>
<evidence type="ECO:0000256" key="3">
    <source>
        <dbReference type="SAM" id="MobiDB-lite"/>
    </source>
</evidence>
<dbReference type="RefSeq" id="WP_251812097.1">
    <property type="nucleotide sequence ID" value="NZ_CP101527.1"/>
</dbReference>
<comment type="similarity">
    <text evidence="1 2">Belongs to the phD/YefM antitoxin family.</text>
</comment>
<reference evidence="4" key="1">
    <citation type="submission" date="2022-07" db="EMBL/GenBank/DDBJ databases">
        <title>Alkalimarinus sp. nov., isolated from gut of a Alitta virens.</title>
        <authorList>
            <person name="Yang A.I."/>
            <person name="Shin N.-R."/>
        </authorList>
    </citation>
    <scope>NUCLEOTIDE SEQUENCE</scope>
    <source>
        <strain evidence="4">FA028</strain>
    </source>
</reference>
<accession>A0A9E8KRM9</accession>
<evidence type="ECO:0000256" key="2">
    <source>
        <dbReference type="RuleBase" id="RU362080"/>
    </source>
</evidence>
<dbReference type="EMBL" id="CP101527">
    <property type="protein sequence ID" value="UZW76267.1"/>
    <property type="molecule type" value="Genomic_DNA"/>
</dbReference>
<evidence type="ECO:0000256" key="1">
    <source>
        <dbReference type="ARBA" id="ARBA00009981"/>
    </source>
</evidence>
<comment type="function">
    <text evidence="2">Antitoxin component of a type II toxin-antitoxin (TA) system.</text>
</comment>
<dbReference type="AlphaFoldDB" id="A0A9E8KRM9"/>
<dbReference type="KEGG" id="asem:NNL22_06705"/>
<dbReference type="Gene3D" id="3.40.1620.10">
    <property type="entry name" value="YefM-like domain"/>
    <property type="match status" value="1"/>
</dbReference>
<organism evidence="4 5">
    <name type="scientific">Alkalimarinus sediminis</name>
    <dbReference type="NCBI Taxonomy" id="1632866"/>
    <lineage>
        <taxon>Bacteria</taxon>
        <taxon>Pseudomonadati</taxon>
        <taxon>Pseudomonadota</taxon>
        <taxon>Gammaproteobacteria</taxon>
        <taxon>Alteromonadales</taxon>
        <taxon>Alteromonadaceae</taxon>
        <taxon>Alkalimarinus</taxon>
    </lineage>
</organism>
<dbReference type="NCBIfam" id="TIGR01552">
    <property type="entry name" value="phd_fam"/>
    <property type="match status" value="1"/>
</dbReference>
<sequence length="81" mass="8916">MSTLTSREFNQDTGRAKKEALTGPVYITDRGKPSHVLLSYEEYKAMTEKKATIGELLSMDGVEDIEFTPGQVTDKAAAAEF</sequence>
<feature type="compositionally biased region" description="Polar residues" evidence="3">
    <location>
        <begin position="1"/>
        <end position="13"/>
    </location>
</feature>
<feature type="region of interest" description="Disordered" evidence="3">
    <location>
        <begin position="1"/>
        <end position="22"/>
    </location>
</feature>